<evidence type="ECO:0000313" key="1">
    <source>
        <dbReference type="EMBL" id="CRG87118.1"/>
    </source>
</evidence>
<sequence>MRRNRSRCGSVWTVCMRAPRTCSRVIMAIPSSYEAVKKNLDAILADPATAFDVPSMEKLKLEITRNTDVSVPAFLITQISQVLPILQEDPTPLTSLGIKATAFLTFSDIQAVDPPVNLIAGIKAPSPPINLLALSLLAKANGSTGDAAIIAGNSELVSTLVEVWLSTSTTEVAQAAFDVLWSLLEVDHVNNENGEDYPSNAGGQGLLWRRLFNDKSVYGLFFSLTSLVDDEQAGRLSKRERSVAQGRLLEFIAKAGKLRWDAISNSHFPEIESKYQSHSLLHFAACRMIDTSDVLMHMTLLNFIRNFIQIQAPGLNVSRRDPAASQFSSRALDFLVKESIHQKILGFYLDPSQVDPIDITFLDSPITAYVAQYSQLYPNHLLQSPREVLDRILARIHRSFSIPSAQWAHGQVPTGDLTVLASLPRVMLVEANRRSLNPLQAVPSDPPNKDSLNTLATIFHGPPRDSLGEPSENIHKEATAARVLYFAYLNEHANFWKDIAASADIVAIPDVALAAIGLIRAVVTANWSTLSTEQAGQINSNSAFTLPSEAELASNGPGVLPTSGSWAILTPPALTTVLPYLFKPPLTYSNFVAGGVGDLESAVWRIATAKYDTLVEFHGALKSSPAQEDAFEDIIKTLEQRIRDGPQGPAIQVGSRIEALEL</sequence>
<dbReference type="Proteomes" id="UP000054383">
    <property type="component" value="Unassembled WGS sequence"/>
</dbReference>
<gene>
    <name evidence="1" type="ORF">PISL3812_04133</name>
</gene>
<reference evidence="1 2" key="1">
    <citation type="submission" date="2015-04" db="EMBL/GenBank/DDBJ databases">
        <authorList>
            <person name="Syromyatnikov M.Y."/>
            <person name="Popov V.N."/>
        </authorList>
    </citation>
    <scope>NUCLEOTIDE SEQUENCE [LARGE SCALE GENOMIC DNA]</scope>
    <source>
        <strain evidence="1">WF-38-12</strain>
    </source>
</reference>
<accession>A0A0U1LUN0</accession>
<evidence type="ECO:0000313" key="2">
    <source>
        <dbReference type="Proteomes" id="UP000054383"/>
    </source>
</evidence>
<dbReference type="STRING" id="28573.A0A0U1LUN0"/>
<dbReference type="GO" id="GO:0016301">
    <property type="term" value="F:kinase activity"/>
    <property type="evidence" value="ECO:0007669"/>
    <property type="project" value="UniProtKB-KW"/>
</dbReference>
<name>A0A0U1LUN0_TALIS</name>
<organism evidence="1 2">
    <name type="scientific">Talaromyces islandicus</name>
    <name type="common">Penicillium islandicum</name>
    <dbReference type="NCBI Taxonomy" id="28573"/>
    <lineage>
        <taxon>Eukaryota</taxon>
        <taxon>Fungi</taxon>
        <taxon>Dikarya</taxon>
        <taxon>Ascomycota</taxon>
        <taxon>Pezizomycotina</taxon>
        <taxon>Eurotiomycetes</taxon>
        <taxon>Eurotiomycetidae</taxon>
        <taxon>Eurotiales</taxon>
        <taxon>Trichocomaceae</taxon>
        <taxon>Talaromyces</taxon>
        <taxon>Talaromyces sect. Islandici</taxon>
    </lineage>
</organism>
<keyword evidence="2" id="KW-1185">Reference proteome</keyword>
<keyword evidence="1" id="KW-0418">Kinase</keyword>
<dbReference type="OMA" id="PSAQWAH"/>
<keyword evidence="1" id="KW-0808">Transferase</keyword>
<dbReference type="EMBL" id="CVMT01000003">
    <property type="protein sequence ID" value="CRG87118.1"/>
    <property type="molecule type" value="Genomic_DNA"/>
</dbReference>
<dbReference type="AlphaFoldDB" id="A0A0U1LUN0"/>
<proteinExistence type="predicted"/>
<dbReference type="OrthoDB" id="4538483at2759"/>
<protein>
    <submittedName>
        <fullName evidence="1">1-phosphatidylinositol-3-phosphate 5-kinase FAB1B</fullName>
    </submittedName>
</protein>